<evidence type="ECO:0000313" key="1">
    <source>
        <dbReference type="EMBL" id="CEG60458.1"/>
    </source>
</evidence>
<reference evidence="2 4" key="3">
    <citation type="submission" date="2016-10" db="EMBL/GenBank/DDBJ databases">
        <authorList>
            <person name="Varghese N."/>
            <person name="Submissions S."/>
        </authorList>
    </citation>
    <scope>NUCLEOTIDE SEQUENCE [LARGE SCALE GENOMIC DNA]</scope>
    <source>
        <strain evidence="2 4">ATCC 33218</strain>
    </source>
</reference>
<keyword evidence="4" id="KW-1185">Reference proteome</keyword>
<dbReference type="HOGENOM" id="CLU_650408_0_0_6"/>
<dbReference type="InterPro" id="IPR016024">
    <property type="entry name" value="ARM-type_fold"/>
</dbReference>
<evidence type="ECO:0000313" key="4">
    <source>
        <dbReference type="Proteomes" id="UP000182998"/>
    </source>
</evidence>
<dbReference type="AlphaFoldDB" id="A0A098GD90"/>
<dbReference type="SUPFAM" id="SSF48371">
    <property type="entry name" value="ARM repeat"/>
    <property type="match status" value="1"/>
</dbReference>
<reference evidence="3" key="2">
    <citation type="submission" date="2014-09" db="EMBL/GenBank/DDBJ databases">
        <authorList>
            <person name="Gomez-Valero L."/>
        </authorList>
    </citation>
    <scope>NUCLEOTIDE SEQUENCE [LARGE SCALE GENOMIC DNA]</scope>
    <source>
        <strain evidence="3">ATCC33218</strain>
    </source>
</reference>
<dbReference type="KEGG" id="tmc:LMI_1144"/>
<dbReference type="OrthoDB" id="5642346at2"/>
<evidence type="ECO:0000313" key="3">
    <source>
        <dbReference type="Proteomes" id="UP000032414"/>
    </source>
</evidence>
<evidence type="ECO:0000313" key="2">
    <source>
        <dbReference type="EMBL" id="SCX79213.1"/>
    </source>
</evidence>
<organism evidence="1 3">
    <name type="scientific">Legionella micdadei</name>
    <name type="common">Tatlockia micdadei</name>
    <dbReference type="NCBI Taxonomy" id="451"/>
    <lineage>
        <taxon>Bacteria</taxon>
        <taxon>Pseudomonadati</taxon>
        <taxon>Pseudomonadota</taxon>
        <taxon>Gammaproteobacteria</taxon>
        <taxon>Legionellales</taxon>
        <taxon>Legionellaceae</taxon>
        <taxon>Legionella</taxon>
    </lineage>
</organism>
<dbReference type="PATRIC" id="fig|451.8.peg.1849"/>
<protein>
    <submittedName>
        <fullName evidence="1">Uncharacterized protein</fullName>
    </submittedName>
</protein>
<dbReference type="RefSeq" id="WP_045098865.1">
    <property type="nucleotide sequence ID" value="NZ_FMVN01000001.1"/>
</dbReference>
<dbReference type="EMBL" id="FMVN01000001">
    <property type="protein sequence ID" value="SCX79213.1"/>
    <property type="molecule type" value="Genomic_DNA"/>
</dbReference>
<gene>
    <name evidence="1" type="ORF">LMI_1144</name>
    <name evidence="2" type="ORF">SAMN02982997_00036</name>
</gene>
<accession>A0A098GD90</accession>
<sequence>MGYKPPLYQDIQLETNELRRKFSDLTNTYLFPPTAQLLEYVDLKIEETYRKKVKMGGRKPDPVRLDQISFIKHVRNDLSEDLSSEKNEERLEAERILMGAVVYRFLRLKENYSPKFEASLKGVARFFASYGYKDVSSCELYNTLMELFKFEKLDPYTVSVCCSSFKKYLDSQEDPTRYAYVKADLEFDTKLSNIIKEATANVESTKISMKKQMEYISFIESMGMSLNKSDCEVATYLEQLTHLIGEKIETLEDSQSLSRKEILESLDTLSPSPVIRQVFEEFIPQELAIMANGEMHTPDNKGDWSSDGQFENVLSKHLKIQSKYTLLGAYFLCLNQCNEDTPDLRAALCTAIGVTISNKLNKQDAEDKETIVKALDYLEKFMRRGAIQEVRFDVWDGDREMNRLLVQLRTSYESEAIARVVI</sequence>
<name>A0A098GD90_LEGMI</name>
<reference evidence="1" key="1">
    <citation type="submission" date="2014-09" db="EMBL/GenBank/DDBJ databases">
        <authorList>
            <person name="GOMEZ-VALERO Laura"/>
        </authorList>
    </citation>
    <scope>NUCLEOTIDE SEQUENCE</scope>
    <source>
        <strain evidence="1">ATCC33218</strain>
    </source>
</reference>
<dbReference type="STRING" id="451.B6N58_09790"/>
<proteinExistence type="predicted"/>
<dbReference type="Proteomes" id="UP000032414">
    <property type="component" value="Chromosome I"/>
</dbReference>
<dbReference type="Proteomes" id="UP000182998">
    <property type="component" value="Unassembled WGS sequence"/>
</dbReference>
<dbReference type="EMBL" id="LN614830">
    <property type="protein sequence ID" value="CEG60458.1"/>
    <property type="molecule type" value="Genomic_DNA"/>
</dbReference>